<accession>A0AAV6WBU2</accession>
<name>A0AAV6WBU2_9LAMI</name>
<evidence type="ECO:0000313" key="1">
    <source>
        <dbReference type="EMBL" id="KAG8367638.1"/>
    </source>
</evidence>
<comment type="caution">
    <text evidence="1">The sequence shown here is derived from an EMBL/GenBank/DDBJ whole genome shotgun (WGS) entry which is preliminary data.</text>
</comment>
<organism evidence="1 2">
    <name type="scientific">Buddleja alternifolia</name>
    <dbReference type="NCBI Taxonomy" id="168488"/>
    <lineage>
        <taxon>Eukaryota</taxon>
        <taxon>Viridiplantae</taxon>
        <taxon>Streptophyta</taxon>
        <taxon>Embryophyta</taxon>
        <taxon>Tracheophyta</taxon>
        <taxon>Spermatophyta</taxon>
        <taxon>Magnoliopsida</taxon>
        <taxon>eudicotyledons</taxon>
        <taxon>Gunneridae</taxon>
        <taxon>Pentapetalae</taxon>
        <taxon>asterids</taxon>
        <taxon>lamiids</taxon>
        <taxon>Lamiales</taxon>
        <taxon>Scrophulariaceae</taxon>
        <taxon>Buddlejeae</taxon>
        <taxon>Buddleja</taxon>
    </lineage>
</organism>
<dbReference type="EMBL" id="WHWC01000016">
    <property type="protein sequence ID" value="KAG8367638.1"/>
    <property type="molecule type" value="Genomic_DNA"/>
</dbReference>
<sequence>MRQRMGVGAPDQPRGVPFDPRILADELPNNFYAPNVSEYDGSSDPTEHLWKFKNCASLDYSFFLHQFASSKKYQKTSLSLFNMRQGVTEPLRGYIQRFNAATLEVPSANADVLSSALAQVVRDGESFRSLAKKLATSFDNLLARAEKYVNMEEAAK</sequence>
<dbReference type="Proteomes" id="UP000826271">
    <property type="component" value="Unassembled WGS sequence"/>
</dbReference>
<proteinExistence type="predicted"/>
<evidence type="ECO:0000313" key="2">
    <source>
        <dbReference type="Proteomes" id="UP000826271"/>
    </source>
</evidence>
<protein>
    <recommendedName>
        <fullName evidence="3">Retrotransposon gag domain-containing protein</fullName>
    </recommendedName>
</protein>
<dbReference type="AlphaFoldDB" id="A0AAV6WBU2"/>
<evidence type="ECO:0008006" key="3">
    <source>
        <dbReference type="Google" id="ProtNLM"/>
    </source>
</evidence>
<keyword evidence="2" id="KW-1185">Reference proteome</keyword>
<reference evidence="1" key="1">
    <citation type="submission" date="2019-10" db="EMBL/GenBank/DDBJ databases">
        <authorList>
            <person name="Zhang R."/>
            <person name="Pan Y."/>
            <person name="Wang J."/>
            <person name="Ma R."/>
            <person name="Yu S."/>
        </authorList>
    </citation>
    <scope>NUCLEOTIDE SEQUENCE</scope>
    <source>
        <strain evidence="1">LA-IB0</strain>
        <tissue evidence="1">Leaf</tissue>
    </source>
</reference>
<gene>
    <name evidence="1" type="ORF">BUALT_Bualt16G0093800</name>
</gene>